<sequence>MPDVSVQPGICSLSGSLSLSLSLTLGVSLGEQSTAPAWAARGETPAPRQGPGHRAPAQPAAREAEAGAYGAEWRGGASSAAGSPWTSASAGAPVGPAGCGGHIPPPPPRKTPPQPLLSLFKGCSLLAGGQRCFTAPRTEARIEGTLSPPPESACGSSEP</sequence>
<reference evidence="4" key="1">
    <citation type="journal article" date="2019" name="IScience">
        <title>Narwhal Genome Reveals Long-Term Low Genetic Diversity despite Current Large Abundance Size.</title>
        <authorList>
            <person name="Westbury M.V."/>
            <person name="Petersen B."/>
            <person name="Garde E."/>
            <person name="Heide-Jorgensen M.P."/>
            <person name="Lorenzen E.D."/>
        </authorList>
    </citation>
    <scope>NUCLEOTIDE SEQUENCE [LARGE SCALE GENOMIC DNA]</scope>
</reference>
<dbReference type="EMBL" id="RWIC01003547">
    <property type="protein sequence ID" value="TKC33426.1"/>
    <property type="molecule type" value="Genomic_DNA"/>
</dbReference>
<feature type="non-terminal residue" evidence="3">
    <location>
        <position position="159"/>
    </location>
</feature>
<feature type="compositionally biased region" description="Low complexity" evidence="1">
    <location>
        <begin position="54"/>
        <end position="77"/>
    </location>
</feature>
<evidence type="ECO:0000256" key="1">
    <source>
        <dbReference type="SAM" id="MobiDB-lite"/>
    </source>
</evidence>
<feature type="region of interest" description="Disordered" evidence="1">
    <location>
        <begin position="139"/>
        <end position="159"/>
    </location>
</feature>
<keyword evidence="2" id="KW-0732">Signal</keyword>
<feature type="compositionally biased region" description="Pro residues" evidence="1">
    <location>
        <begin position="103"/>
        <end position="115"/>
    </location>
</feature>
<proteinExistence type="predicted"/>
<name>A0A4U1ED85_MONMO</name>
<evidence type="ECO:0000313" key="4">
    <source>
        <dbReference type="Proteomes" id="UP000308365"/>
    </source>
</evidence>
<organism evidence="3 4">
    <name type="scientific">Monodon monoceros</name>
    <name type="common">Narwhal</name>
    <name type="synonym">Ceratodon monodon</name>
    <dbReference type="NCBI Taxonomy" id="40151"/>
    <lineage>
        <taxon>Eukaryota</taxon>
        <taxon>Metazoa</taxon>
        <taxon>Chordata</taxon>
        <taxon>Craniata</taxon>
        <taxon>Vertebrata</taxon>
        <taxon>Euteleostomi</taxon>
        <taxon>Mammalia</taxon>
        <taxon>Eutheria</taxon>
        <taxon>Laurasiatheria</taxon>
        <taxon>Artiodactyla</taxon>
        <taxon>Whippomorpha</taxon>
        <taxon>Cetacea</taxon>
        <taxon>Odontoceti</taxon>
        <taxon>Monodontidae</taxon>
        <taxon>Monodon</taxon>
    </lineage>
</organism>
<comment type="caution">
    <text evidence="3">The sequence shown here is derived from an EMBL/GenBank/DDBJ whole genome shotgun (WGS) entry which is preliminary data.</text>
</comment>
<feature type="signal peptide" evidence="2">
    <location>
        <begin position="1"/>
        <end position="30"/>
    </location>
</feature>
<evidence type="ECO:0000313" key="3">
    <source>
        <dbReference type="EMBL" id="TKC33426.1"/>
    </source>
</evidence>
<feature type="chain" id="PRO_5020217186" evidence="2">
    <location>
        <begin position="31"/>
        <end position="159"/>
    </location>
</feature>
<protein>
    <submittedName>
        <fullName evidence="3">Uncharacterized protein</fullName>
    </submittedName>
</protein>
<feature type="region of interest" description="Disordered" evidence="1">
    <location>
        <begin position="36"/>
        <end position="116"/>
    </location>
</feature>
<feature type="compositionally biased region" description="Low complexity" evidence="1">
    <location>
        <begin position="87"/>
        <end position="96"/>
    </location>
</feature>
<dbReference type="Proteomes" id="UP000308365">
    <property type="component" value="Unassembled WGS sequence"/>
</dbReference>
<accession>A0A4U1ED85</accession>
<gene>
    <name evidence="3" type="ORF">EI555_000005</name>
</gene>
<dbReference type="AlphaFoldDB" id="A0A4U1ED85"/>
<evidence type="ECO:0000256" key="2">
    <source>
        <dbReference type="SAM" id="SignalP"/>
    </source>
</evidence>